<comment type="caution">
    <text evidence="2">The sequence shown here is derived from an EMBL/GenBank/DDBJ whole genome shotgun (WGS) entry which is preliminary data.</text>
</comment>
<dbReference type="AlphaFoldDB" id="A0A8S2IJM7"/>
<sequence>MPKSLTSTRPSRIHHHIATVDQHSPQKPLQTDKQTVVLTGEFLLLYQMLNKKIDFVDNRINFLKNKIDYLDTKVNQFDRKINCIYEKLAVERIVKTLQSKHDITFDIVYYPTNHVFSSKTNNMKQFFSDFVARVEQKYKLWTNYSQLVVSAQLEFDMIGFGYKPLPDKQMPTSDDQFTTKKKG</sequence>
<dbReference type="Proteomes" id="UP000682733">
    <property type="component" value="Unassembled WGS sequence"/>
</dbReference>
<evidence type="ECO:0000313" key="1">
    <source>
        <dbReference type="EMBL" id="CAF0963234.1"/>
    </source>
</evidence>
<gene>
    <name evidence="1" type="ORF">OVA965_LOCUS12746</name>
    <name evidence="2" type="ORF">TMI583_LOCUS12746</name>
</gene>
<organism evidence="2 3">
    <name type="scientific">Didymodactylos carnosus</name>
    <dbReference type="NCBI Taxonomy" id="1234261"/>
    <lineage>
        <taxon>Eukaryota</taxon>
        <taxon>Metazoa</taxon>
        <taxon>Spiralia</taxon>
        <taxon>Gnathifera</taxon>
        <taxon>Rotifera</taxon>
        <taxon>Eurotatoria</taxon>
        <taxon>Bdelloidea</taxon>
        <taxon>Philodinida</taxon>
        <taxon>Philodinidae</taxon>
        <taxon>Didymodactylos</taxon>
    </lineage>
</organism>
<accession>A0A8S2IJM7</accession>
<protein>
    <submittedName>
        <fullName evidence="2">Uncharacterized protein</fullName>
    </submittedName>
</protein>
<proteinExistence type="predicted"/>
<dbReference type="EMBL" id="CAJOBA010005190">
    <property type="protein sequence ID" value="CAF3735752.1"/>
    <property type="molecule type" value="Genomic_DNA"/>
</dbReference>
<dbReference type="Proteomes" id="UP000677228">
    <property type="component" value="Unassembled WGS sequence"/>
</dbReference>
<evidence type="ECO:0000313" key="2">
    <source>
        <dbReference type="EMBL" id="CAF3735752.1"/>
    </source>
</evidence>
<evidence type="ECO:0000313" key="3">
    <source>
        <dbReference type="Proteomes" id="UP000682733"/>
    </source>
</evidence>
<name>A0A8S2IJM7_9BILA</name>
<dbReference type="EMBL" id="CAJNOK010005186">
    <property type="protein sequence ID" value="CAF0963234.1"/>
    <property type="molecule type" value="Genomic_DNA"/>
</dbReference>
<reference evidence="2" key="1">
    <citation type="submission" date="2021-02" db="EMBL/GenBank/DDBJ databases">
        <authorList>
            <person name="Nowell W R."/>
        </authorList>
    </citation>
    <scope>NUCLEOTIDE SEQUENCE</scope>
</reference>